<evidence type="ECO:0008006" key="4">
    <source>
        <dbReference type="Google" id="ProtNLM"/>
    </source>
</evidence>
<keyword evidence="1" id="KW-0472">Membrane</keyword>
<reference evidence="2 3" key="1">
    <citation type="submission" date="2021-06" db="EMBL/GenBank/DDBJ databases">
        <title>Nitratireductor porphyridii sp. nov., isolated from a small marine red alga, Porphyridium purpureum in South Korea.</title>
        <authorList>
            <person name="Kim K.H."/>
            <person name="Kristyanto S."/>
            <person name="Jeon C.O."/>
        </authorList>
    </citation>
    <scope>NUCLEOTIDE SEQUENCE [LARGE SCALE GENOMIC DNA]</scope>
    <source>
        <strain evidence="2 3">R6</strain>
    </source>
</reference>
<keyword evidence="1" id="KW-1133">Transmembrane helix</keyword>
<dbReference type="RefSeq" id="WP_223004859.1">
    <property type="nucleotide sequence ID" value="NZ_JAHSQO010000003.1"/>
</dbReference>
<proteinExistence type="predicted"/>
<name>A0ABS7R7D4_9HYPH</name>
<protein>
    <recommendedName>
        <fullName evidence="4">DUF4870 domain-containing protein</fullName>
    </recommendedName>
</protein>
<keyword evidence="1" id="KW-0812">Transmembrane</keyword>
<organism evidence="2 3">
    <name type="scientific">Nitratireductor rhodophyticola</name>
    <dbReference type="NCBI Taxonomy" id="2854036"/>
    <lineage>
        <taxon>Bacteria</taxon>
        <taxon>Pseudomonadati</taxon>
        <taxon>Pseudomonadota</taxon>
        <taxon>Alphaproteobacteria</taxon>
        <taxon>Hyphomicrobiales</taxon>
        <taxon>Phyllobacteriaceae</taxon>
        <taxon>Nitratireductor</taxon>
    </lineage>
</organism>
<feature type="transmembrane region" description="Helical" evidence="1">
    <location>
        <begin position="27"/>
        <end position="50"/>
    </location>
</feature>
<evidence type="ECO:0000256" key="1">
    <source>
        <dbReference type="SAM" id="Phobius"/>
    </source>
</evidence>
<evidence type="ECO:0000313" key="3">
    <source>
        <dbReference type="Proteomes" id="UP000777661"/>
    </source>
</evidence>
<gene>
    <name evidence="2" type="ORF">KVG22_09615</name>
</gene>
<dbReference type="EMBL" id="JAHSQO010000003">
    <property type="protein sequence ID" value="MBY8916846.1"/>
    <property type="molecule type" value="Genomic_DNA"/>
</dbReference>
<dbReference type="Proteomes" id="UP000777661">
    <property type="component" value="Unassembled WGS sequence"/>
</dbReference>
<comment type="caution">
    <text evidence="2">The sequence shown here is derived from an EMBL/GenBank/DDBJ whole genome shotgun (WGS) entry which is preliminary data.</text>
</comment>
<keyword evidence="3" id="KW-1185">Reference proteome</keyword>
<sequence length="126" mass="14107">MSDMQQTPDETRKTDRWLEPGPTNIQVIYILYLVGFVIGISALVGIVIAYMNRGKASGWLETHYTWAIRTFWIGVLFGFVSALLMVVGIGFLLIIAVAIWVVVRCVIGLQAVGRNEPIKNPQSWLI</sequence>
<accession>A0ABS7R7D4</accession>
<evidence type="ECO:0000313" key="2">
    <source>
        <dbReference type="EMBL" id="MBY8916846.1"/>
    </source>
</evidence>
<feature type="transmembrane region" description="Helical" evidence="1">
    <location>
        <begin position="71"/>
        <end position="103"/>
    </location>
</feature>